<dbReference type="PANTHER" id="PTHR30480:SF16">
    <property type="entry name" value="GLYCOSIDE HYDROLASE FAMILY 3 DOMAIN PROTEIN"/>
    <property type="match status" value="1"/>
</dbReference>
<organism evidence="5 6">
    <name type="scientific">Cohnella terricola</name>
    <dbReference type="NCBI Taxonomy" id="1289167"/>
    <lineage>
        <taxon>Bacteria</taxon>
        <taxon>Bacillati</taxon>
        <taxon>Bacillota</taxon>
        <taxon>Bacilli</taxon>
        <taxon>Bacillales</taxon>
        <taxon>Paenibacillaceae</taxon>
        <taxon>Cohnella</taxon>
    </lineage>
</organism>
<dbReference type="PANTHER" id="PTHR30480">
    <property type="entry name" value="BETA-HEXOSAMINIDASE-RELATED"/>
    <property type="match status" value="1"/>
</dbReference>
<dbReference type="NCBIfam" id="NF003740">
    <property type="entry name" value="PRK05337.1"/>
    <property type="match status" value="1"/>
</dbReference>
<dbReference type="InterPro" id="IPR017853">
    <property type="entry name" value="GH"/>
</dbReference>
<dbReference type="RefSeq" id="WP_144698477.1">
    <property type="nucleotide sequence ID" value="NZ_VNJJ01000002.1"/>
</dbReference>
<reference evidence="5 6" key="1">
    <citation type="submission" date="2019-07" db="EMBL/GenBank/DDBJ databases">
        <authorList>
            <person name="Kim J."/>
        </authorList>
    </citation>
    <scope>NUCLEOTIDE SEQUENCE [LARGE SCALE GENOMIC DNA]</scope>
    <source>
        <strain evidence="5 6">G13</strain>
    </source>
</reference>
<dbReference type="EMBL" id="VNJJ01000002">
    <property type="protein sequence ID" value="TVY02959.1"/>
    <property type="molecule type" value="Genomic_DNA"/>
</dbReference>
<evidence type="ECO:0000256" key="1">
    <source>
        <dbReference type="ARBA" id="ARBA00005336"/>
    </source>
</evidence>
<dbReference type="Pfam" id="PF00933">
    <property type="entry name" value="Glyco_hydro_3"/>
    <property type="match status" value="1"/>
</dbReference>
<dbReference type="PRINTS" id="PR00133">
    <property type="entry name" value="GLHYDRLASE3"/>
</dbReference>
<feature type="domain" description="Glycoside hydrolase family 3 N-terminal" evidence="4">
    <location>
        <begin position="24"/>
        <end position="327"/>
    </location>
</feature>
<comment type="caution">
    <text evidence="5">The sequence shown here is derived from an EMBL/GenBank/DDBJ whole genome shotgun (WGS) entry which is preliminary data.</text>
</comment>
<evidence type="ECO:0000256" key="2">
    <source>
        <dbReference type="ARBA" id="ARBA00022801"/>
    </source>
</evidence>
<dbReference type="GO" id="GO:0009254">
    <property type="term" value="P:peptidoglycan turnover"/>
    <property type="evidence" value="ECO:0007669"/>
    <property type="project" value="TreeGrafter"/>
</dbReference>
<dbReference type="EC" id="3.2.1.52" evidence="5"/>
<dbReference type="InterPro" id="IPR001764">
    <property type="entry name" value="Glyco_hydro_3_N"/>
</dbReference>
<dbReference type="Gene3D" id="3.20.20.300">
    <property type="entry name" value="Glycoside hydrolase, family 3, N-terminal domain"/>
    <property type="match status" value="1"/>
</dbReference>
<dbReference type="SUPFAM" id="SSF51445">
    <property type="entry name" value="(Trans)glycosidases"/>
    <property type="match status" value="1"/>
</dbReference>
<proteinExistence type="inferred from homology"/>
<dbReference type="InterPro" id="IPR036881">
    <property type="entry name" value="Glyco_hydro_3_C_sf"/>
</dbReference>
<dbReference type="InterPro" id="IPR050226">
    <property type="entry name" value="NagZ_Beta-hexosaminidase"/>
</dbReference>
<dbReference type="OrthoDB" id="9805821at2"/>
<dbReference type="InterPro" id="IPR036962">
    <property type="entry name" value="Glyco_hydro_3_N_sf"/>
</dbReference>
<dbReference type="GO" id="GO:0004563">
    <property type="term" value="F:beta-N-acetylhexosaminidase activity"/>
    <property type="evidence" value="ECO:0007669"/>
    <property type="project" value="UniProtKB-EC"/>
</dbReference>
<sequence length="522" mass="56172">MDTNLSLTHQIGQRMMAGFDGPYLDEKFIELVKTWKVGNVILFAWNMTSKEQVLELCREIQELVLRETGRPAFIAVDQEGGAVSRLPGDATRVPGAMAIASTGNPENAYAAGRLTARELRALGINFNLAPVLDVNSNDQNPVIGVRSYGEKPETVAQYAIPMMKGLEDGGTLSCGKHFPGHGDTNTDSHLALPFVGKTQAELRAVELAPFQAAIQADIPAIMTSHIVFPQFDPERPATMSRTILTDLLREEMGFQGLVMTDCLEMKAVQHSFGTVPGTVEAIKAGADLVLISHSSSVASAAAQAIREAFLAGEIDATEWEQSLARIAGLKADYLSRPTEDPSIVGCVSHKEENRKILAQTLTPVRVPGGSFPPLGECPHFLGCKAFRPTLVSNLADDPLSFPVYMAEKLGGNAKATVTPSNPTEEEIAEIAARTTVASCIVVGTYNGHLYPGQLELVRRLADGSVPIIAVALRNPYDLKDMDPSIWSLAAYEYSEQAFDAIADVLQGKETANGKPTVTLLTE</sequence>
<name>A0A559JSV5_9BACL</name>
<gene>
    <name evidence="5" type="primary">nagZ</name>
    <name evidence="5" type="ORF">FPZ45_03445</name>
</gene>
<evidence type="ECO:0000313" key="6">
    <source>
        <dbReference type="Proteomes" id="UP000316330"/>
    </source>
</evidence>
<dbReference type="Gene3D" id="3.40.50.1700">
    <property type="entry name" value="Glycoside hydrolase family 3 C-terminal domain"/>
    <property type="match status" value="1"/>
</dbReference>
<dbReference type="Proteomes" id="UP000316330">
    <property type="component" value="Unassembled WGS sequence"/>
</dbReference>
<dbReference type="AlphaFoldDB" id="A0A559JSV5"/>
<keyword evidence="6" id="KW-1185">Reference proteome</keyword>
<comment type="similarity">
    <text evidence="1">Belongs to the glycosyl hydrolase 3 family.</text>
</comment>
<protein>
    <submittedName>
        <fullName evidence="5">Beta-N-acetylhexosaminidase</fullName>
        <ecNumber evidence="5">3.2.1.52</ecNumber>
    </submittedName>
</protein>
<dbReference type="GO" id="GO:0005975">
    <property type="term" value="P:carbohydrate metabolic process"/>
    <property type="evidence" value="ECO:0007669"/>
    <property type="project" value="InterPro"/>
</dbReference>
<keyword evidence="3 5" id="KW-0326">Glycosidase</keyword>
<evidence type="ECO:0000256" key="3">
    <source>
        <dbReference type="ARBA" id="ARBA00023295"/>
    </source>
</evidence>
<evidence type="ECO:0000259" key="4">
    <source>
        <dbReference type="Pfam" id="PF00933"/>
    </source>
</evidence>
<dbReference type="SUPFAM" id="SSF52279">
    <property type="entry name" value="Beta-D-glucan exohydrolase, C-terminal domain"/>
    <property type="match status" value="1"/>
</dbReference>
<evidence type="ECO:0000313" key="5">
    <source>
        <dbReference type="EMBL" id="TVY02959.1"/>
    </source>
</evidence>
<keyword evidence="2 5" id="KW-0378">Hydrolase</keyword>
<accession>A0A559JSV5</accession>